<dbReference type="PANTHER" id="PTHR43066">
    <property type="entry name" value="RHOMBOID-RELATED PROTEIN"/>
    <property type="match status" value="1"/>
</dbReference>
<dbReference type="GO" id="GO:0004252">
    <property type="term" value="F:serine-type endopeptidase activity"/>
    <property type="evidence" value="ECO:0007669"/>
    <property type="project" value="InterPro"/>
</dbReference>
<proteinExistence type="predicted"/>
<evidence type="ECO:0000256" key="3">
    <source>
        <dbReference type="ARBA" id="ARBA00022989"/>
    </source>
</evidence>
<dbReference type="InterPro" id="IPR022764">
    <property type="entry name" value="Peptidase_S54_rhomboid_dom"/>
</dbReference>
<dbReference type="Pfam" id="PF01694">
    <property type="entry name" value="Rhomboid"/>
    <property type="match status" value="1"/>
</dbReference>
<feature type="domain" description="Peptidase S54 rhomboid" evidence="6">
    <location>
        <begin position="79"/>
        <end position="215"/>
    </location>
</feature>
<accession>A0A7W9BKZ0</accession>
<keyword evidence="7" id="KW-0378">Hydrolase</keyword>
<keyword evidence="2 5" id="KW-0812">Transmembrane</keyword>
<evidence type="ECO:0000313" key="8">
    <source>
        <dbReference type="Proteomes" id="UP000535415"/>
    </source>
</evidence>
<feature type="transmembrane region" description="Helical" evidence="5">
    <location>
        <begin position="52"/>
        <end position="68"/>
    </location>
</feature>
<keyword evidence="3 5" id="KW-1133">Transmembrane helix</keyword>
<feature type="transmembrane region" description="Helical" evidence="5">
    <location>
        <begin position="142"/>
        <end position="161"/>
    </location>
</feature>
<dbReference type="AlphaFoldDB" id="A0A7W9BKZ0"/>
<feature type="transmembrane region" description="Helical" evidence="5">
    <location>
        <begin position="80"/>
        <end position="104"/>
    </location>
</feature>
<dbReference type="RefSeq" id="WP_183528695.1">
    <property type="nucleotide sequence ID" value="NZ_JACIJM010000005.1"/>
</dbReference>
<keyword evidence="4 5" id="KW-0472">Membrane</keyword>
<keyword evidence="7" id="KW-0645">Protease</keyword>
<feature type="transmembrane region" description="Helical" evidence="5">
    <location>
        <begin position="17"/>
        <end position="40"/>
    </location>
</feature>
<keyword evidence="8" id="KW-1185">Reference proteome</keyword>
<organism evidence="7 8">
    <name type="scientific">Yoonia ponticola</name>
    <dbReference type="NCBI Taxonomy" id="1524255"/>
    <lineage>
        <taxon>Bacteria</taxon>
        <taxon>Pseudomonadati</taxon>
        <taxon>Pseudomonadota</taxon>
        <taxon>Alphaproteobacteria</taxon>
        <taxon>Rhodobacterales</taxon>
        <taxon>Paracoccaceae</taxon>
        <taxon>Yoonia</taxon>
    </lineage>
</organism>
<dbReference type="Proteomes" id="UP000535415">
    <property type="component" value="Unassembled WGS sequence"/>
</dbReference>
<evidence type="ECO:0000259" key="6">
    <source>
        <dbReference type="Pfam" id="PF01694"/>
    </source>
</evidence>
<comment type="caution">
    <text evidence="7">The sequence shown here is derived from an EMBL/GenBank/DDBJ whole genome shotgun (WGS) entry which is preliminary data.</text>
</comment>
<evidence type="ECO:0000256" key="4">
    <source>
        <dbReference type="ARBA" id="ARBA00023136"/>
    </source>
</evidence>
<name>A0A7W9BKZ0_9RHOB</name>
<feature type="transmembrane region" description="Helical" evidence="5">
    <location>
        <begin position="116"/>
        <end position="136"/>
    </location>
</feature>
<dbReference type="PANTHER" id="PTHR43066:SF11">
    <property type="entry name" value="PEPTIDASE S54 RHOMBOID DOMAIN-CONTAINING PROTEIN"/>
    <property type="match status" value="1"/>
</dbReference>
<feature type="transmembrane region" description="Helical" evidence="5">
    <location>
        <begin position="173"/>
        <end position="191"/>
    </location>
</feature>
<evidence type="ECO:0000256" key="2">
    <source>
        <dbReference type="ARBA" id="ARBA00022692"/>
    </source>
</evidence>
<sequence>MHSDPSFEPPVNPLPPVIIVLALIMVLVEGALSLAGAAIIGGPTGIGWRIGALQDYGISPLVLDVIMTRGDYSFDLTRRFITYPFIHGNFTHALFCVALLLALGKFVGDAFGSVRTLVVFVGGSIFGALAFCLLASDMSPLFGAYPPIFALIGAYTYILWLRLGQSGQNQMTAFRLIGFLLALQLVFGLLFGGGQSWIAELAGFVFGFVSATILVPGGWGALLARLRERS</sequence>
<dbReference type="Gene3D" id="1.20.1540.10">
    <property type="entry name" value="Rhomboid-like"/>
    <property type="match status" value="1"/>
</dbReference>
<dbReference type="EMBL" id="JACIJM010000005">
    <property type="protein sequence ID" value="MBB5722433.1"/>
    <property type="molecule type" value="Genomic_DNA"/>
</dbReference>
<evidence type="ECO:0000256" key="1">
    <source>
        <dbReference type="ARBA" id="ARBA00004141"/>
    </source>
</evidence>
<reference evidence="7 8" key="1">
    <citation type="submission" date="2020-08" db="EMBL/GenBank/DDBJ databases">
        <title>Genomic Encyclopedia of Type Strains, Phase IV (KMG-IV): sequencing the most valuable type-strain genomes for metagenomic binning, comparative biology and taxonomic classification.</title>
        <authorList>
            <person name="Goeker M."/>
        </authorList>
    </citation>
    <scope>NUCLEOTIDE SEQUENCE [LARGE SCALE GENOMIC DNA]</scope>
    <source>
        <strain evidence="7 8">DSM 101064</strain>
    </source>
</reference>
<gene>
    <name evidence="7" type="ORF">FHS72_002059</name>
</gene>
<evidence type="ECO:0000313" key="7">
    <source>
        <dbReference type="EMBL" id="MBB5722433.1"/>
    </source>
</evidence>
<dbReference type="GO" id="GO:0006508">
    <property type="term" value="P:proteolysis"/>
    <property type="evidence" value="ECO:0007669"/>
    <property type="project" value="UniProtKB-KW"/>
</dbReference>
<dbReference type="GO" id="GO:0016020">
    <property type="term" value="C:membrane"/>
    <property type="evidence" value="ECO:0007669"/>
    <property type="project" value="UniProtKB-SubCell"/>
</dbReference>
<dbReference type="SUPFAM" id="SSF144091">
    <property type="entry name" value="Rhomboid-like"/>
    <property type="match status" value="1"/>
</dbReference>
<protein>
    <submittedName>
        <fullName evidence="7">Membrane associated rhomboid family serine protease</fullName>
    </submittedName>
</protein>
<evidence type="ECO:0000256" key="5">
    <source>
        <dbReference type="SAM" id="Phobius"/>
    </source>
</evidence>
<dbReference type="InterPro" id="IPR035952">
    <property type="entry name" value="Rhomboid-like_sf"/>
</dbReference>
<comment type="subcellular location">
    <subcellularLocation>
        <location evidence="1">Membrane</location>
        <topology evidence="1">Multi-pass membrane protein</topology>
    </subcellularLocation>
</comment>
<feature type="transmembrane region" description="Helical" evidence="5">
    <location>
        <begin position="197"/>
        <end position="224"/>
    </location>
</feature>